<proteinExistence type="predicted"/>
<dbReference type="AlphaFoldDB" id="A0A4Y8L3K8"/>
<dbReference type="Proteomes" id="UP000297861">
    <property type="component" value="Unassembled WGS sequence"/>
</dbReference>
<sequence length="56" mass="6021">MIRPDYELNGINLSISENKVTAIVGTSGSGKTTLIKTAFSFLSAQQGVNQNKRYSA</sequence>
<evidence type="ECO:0000313" key="2">
    <source>
        <dbReference type="EMBL" id="TFD96841.1"/>
    </source>
</evidence>
<name>A0A4Y8L3K8_9BACT</name>
<evidence type="ECO:0000313" key="3">
    <source>
        <dbReference type="Proteomes" id="UP000297861"/>
    </source>
</evidence>
<dbReference type="InterPro" id="IPR003439">
    <property type="entry name" value="ABC_transporter-like_ATP-bd"/>
</dbReference>
<dbReference type="GO" id="GO:0016887">
    <property type="term" value="F:ATP hydrolysis activity"/>
    <property type="evidence" value="ECO:0007669"/>
    <property type="project" value="InterPro"/>
</dbReference>
<comment type="caution">
    <text evidence="2">The sequence shown here is derived from an EMBL/GenBank/DDBJ whole genome shotgun (WGS) entry which is preliminary data.</text>
</comment>
<reference evidence="2 3" key="1">
    <citation type="submission" date="2019-03" db="EMBL/GenBank/DDBJ databases">
        <title>San Antonio Military Medical Center submission to MRSN (WRAIR), pending publication.</title>
        <authorList>
            <person name="Blyth D.M."/>
            <person name="Mccarthy S.L."/>
            <person name="Schall S.E."/>
            <person name="Stam J.A."/>
            <person name="Ong A.C."/>
            <person name="Mcgann P.T."/>
        </authorList>
    </citation>
    <scope>NUCLEOTIDE SEQUENCE [LARGE SCALE GENOMIC DNA]</scope>
    <source>
        <strain evidence="2 3">MRSN571793</strain>
    </source>
</reference>
<keyword evidence="2" id="KW-0067">ATP-binding</keyword>
<gene>
    <name evidence="2" type="ORF">E2605_08480</name>
</gene>
<dbReference type="Pfam" id="PF00005">
    <property type="entry name" value="ABC_tran"/>
    <property type="match status" value="1"/>
</dbReference>
<feature type="domain" description="ABC transporter" evidence="1">
    <location>
        <begin position="8"/>
        <end position="47"/>
    </location>
</feature>
<evidence type="ECO:0000259" key="1">
    <source>
        <dbReference type="Pfam" id="PF00005"/>
    </source>
</evidence>
<dbReference type="EMBL" id="SOML01000004">
    <property type="protein sequence ID" value="TFD96841.1"/>
    <property type="molecule type" value="Genomic_DNA"/>
</dbReference>
<dbReference type="Gene3D" id="3.40.50.300">
    <property type="entry name" value="P-loop containing nucleotide triphosphate hydrolases"/>
    <property type="match status" value="1"/>
</dbReference>
<keyword evidence="2" id="KW-0547">Nucleotide-binding</keyword>
<dbReference type="GO" id="GO:0005524">
    <property type="term" value="F:ATP binding"/>
    <property type="evidence" value="ECO:0007669"/>
    <property type="project" value="UniProtKB-KW"/>
</dbReference>
<dbReference type="RefSeq" id="WP_134436122.1">
    <property type="nucleotide sequence ID" value="NZ_JAWZLG010000017.1"/>
</dbReference>
<dbReference type="InterPro" id="IPR027417">
    <property type="entry name" value="P-loop_NTPase"/>
</dbReference>
<dbReference type="SUPFAM" id="SSF52540">
    <property type="entry name" value="P-loop containing nucleoside triphosphate hydrolases"/>
    <property type="match status" value="1"/>
</dbReference>
<accession>A0A4Y8L3K8</accession>
<protein>
    <submittedName>
        <fullName evidence="2">ATP-binding cassette domain-containing protein</fullName>
    </submittedName>
</protein>
<keyword evidence="3" id="KW-1185">Reference proteome</keyword>
<organism evidence="2 3">
    <name type="scientific">Dysgonomonas capnocytophagoides</name>
    <dbReference type="NCBI Taxonomy" id="45254"/>
    <lineage>
        <taxon>Bacteria</taxon>
        <taxon>Pseudomonadati</taxon>
        <taxon>Bacteroidota</taxon>
        <taxon>Bacteroidia</taxon>
        <taxon>Bacteroidales</taxon>
        <taxon>Dysgonomonadaceae</taxon>
        <taxon>Dysgonomonas</taxon>
    </lineage>
</organism>
<dbReference type="OrthoDB" id="9762778at2"/>